<sequence length="361" mass="36074">MDVAVLGAGATGRGIARCCAAAGHAVTLHDDDANVVMDGIDAVEAGLDDAVAAGDLAADARESAVGSIEATTGLEGAVADADIVIETTDAERDERRTLFADVEEAVDEGTLVATSGAAVSVTAVAAGLRNPGRAVGLHFVDPPTAPLVEVVVAEQTTEPTREAAVSFVDGLGRESIVVRDTPGFAATRLGLALAVEAMTMVDERTAGVEAIDRATTAGHDHPVGPLAAADERGLDTTLAALEHLQGALGERFAPPPVLRAKVEAGDLGRKTGEGFYVWEGGEPVEPSEPDPTPDLRAESPVAPEDQPAPGEPDGGGSGGDGPNGGGLDGGGPNDDEPDGDFDGGPDGNFDDFGGPTGPGDG</sequence>
<keyword evidence="1" id="KW-0560">Oxidoreductase</keyword>
<feature type="region of interest" description="Disordered" evidence="2">
    <location>
        <begin position="273"/>
        <end position="361"/>
    </location>
</feature>
<evidence type="ECO:0000259" key="4">
    <source>
        <dbReference type="Pfam" id="PF02737"/>
    </source>
</evidence>
<dbReference type="KEGG" id="hrr:HZS55_18650"/>
<name>A0A7D5P6Q1_9EURY</name>
<dbReference type="InterPro" id="IPR013328">
    <property type="entry name" value="6PGD_dom2"/>
</dbReference>
<dbReference type="RefSeq" id="WP_179909056.1">
    <property type="nucleotide sequence ID" value="NZ_CP058910.1"/>
</dbReference>
<evidence type="ECO:0000259" key="3">
    <source>
        <dbReference type="Pfam" id="PF00725"/>
    </source>
</evidence>
<dbReference type="EMBL" id="CP058910">
    <property type="protein sequence ID" value="QLH79185.1"/>
    <property type="molecule type" value="Genomic_DNA"/>
</dbReference>
<reference evidence="5 6" key="1">
    <citation type="submission" date="2020-07" db="EMBL/GenBank/DDBJ databases">
        <title>Halosimplex pelagicum sp. nov. and Halosimplex rubrum sp. nov., isolated from salted brown alga Laminaria, and emended description of the genus Halosimplex.</title>
        <authorList>
            <person name="Cui H."/>
        </authorList>
    </citation>
    <scope>NUCLEOTIDE SEQUENCE [LARGE SCALE GENOMIC DNA]</scope>
    <source>
        <strain evidence="5 6">R27</strain>
    </source>
</reference>
<proteinExistence type="predicted"/>
<evidence type="ECO:0000256" key="2">
    <source>
        <dbReference type="SAM" id="MobiDB-lite"/>
    </source>
</evidence>
<feature type="domain" description="3-hydroxyacyl-CoA dehydrogenase NAD binding" evidence="4">
    <location>
        <begin position="3"/>
        <end position="181"/>
    </location>
</feature>
<dbReference type="Gene3D" id="3.40.50.720">
    <property type="entry name" value="NAD(P)-binding Rossmann-like Domain"/>
    <property type="match status" value="1"/>
</dbReference>
<evidence type="ECO:0000313" key="5">
    <source>
        <dbReference type="EMBL" id="QLH79185.1"/>
    </source>
</evidence>
<dbReference type="Pfam" id="PF02737">
    <property type="entry name" value="3HCDH_N"/>
    <property type="match status" value="1"/>
</dbReference>
<dbReference type="InterPro" id="IPR008927">
    <property type="entry name" value="6-PGluconate_DH-like_C_sf"/>
</dbReference>
<dbReference type="GO" id="GO:0006635">
    <property type="term" value="P:fatty acid beta-oxidation"/>
    <property type="evidence" value="ECO:0007669"/>
    <property type="project" value="TreeGrafter"/>
</dbReference>
<organism evidence="5 6">
    <name type="scientific">Halosimplex rubrum</name>
    <dbReference type="NCBI Taxonomy" id="869889"/>
    <lineage>
        <taxon>Archaea</taxon>
        <taxon>Methanobacteriati</taxon>
        <taxon>Methanobacteriota</taxon>
        <taxon>Stenosarchaea group</taxon>
        <taxon>Halobacteria</taxon>
        <taxon>Halobacteriales</taxon>
        <taxon>Haloarculaceae</taxon>
        <taxon>Halosimplex</taxon>
    </lineage>
</organism>
<dbReference type="AlphaFoldDB" id="A0A7D5P6Q1"/>
<dbReference type="SUPFAM" id="SSF51735">
    <property type="entry name" value="NAD(P)-binding Rossmann-fold domains"/>
    <property type="match status" value="1"/>
</dbReference>
<dbReference type="GeneID" id="56079927"/>
<dbReference type="GO" id="GO:0070403">
    <property type="term" value="F:NAD+ binding"/>
    <property type="evidence" value="ECO:0007669"/>
    <property type="project" value="InterPro"/>
</dbReference>
<feature type="compositionally biased region" description="Gly residues" evidence="2">
    <location>
        <begin position="312"/>
        <end position="332"/>
    </location>
</feature>
<dbReference type="Pfam" id="PF00725">
    <property type="entry name" value="3HCDH"/>
    <property type="match status" value="1"/>
</dbReference>
<dbReference type="PANTHER" id="PTHR48075">
    <property type="entry name" value="3-HYDROXYACYL-COA DEHYDROGENASE FAMILY PROTEIN"/>
    <property type="match status" value="1"/>
</dbReference>
<keyword evidence="6" id="KW-1185">Reference proteome</keyword>
<dbReference type="Gene3D" id="1.10.1040.10">
    <property type="entry name" value="N-(1-d-carboxylethyl)-l-norvaline Dehydrogenase, domain 2"/>
    <property type="match status" value="1"/>
</dbReference>
<dbReference type="OrthoDB" id="51300at2157"/>
<dbReference type="Proteomes" id="UP000509667">
    <property type="component" value="Chromosome"/>
</dbReference>
<accession>A0A7D5P6Q1</accession>
<evidence type="ECO:0000313" key="6">
    <source>
        <dbReference type="Proteomes" id="UP000509667"/>
    </source>
</evidence>
<dbReference type="InterPro" id="IPR006108">
    <property type="entry name" value="3HC_DH_C"/>
</dbReference>
<feature type="domain" description="3-hydroxyacyl-CoA dehydrogenase C-terminal" evidence="3">
    <location>
        <begin position="183"/>
        <end position="278"/>
    </location>
</feature>
<dbReference type="GO" id="GO:0008691">
    <property type="term" value="F:3-hydroxybutyryl-CoA dehydrogenase activity"/>
    <property type="evidence" value="ECO:0007669"/>
    <property type="project" value="TreeGrafter"/>
</dbReference>
<dbReference type="InterPro" id="IPR006176">
    <property type="entry name" value="3-OHacyl-CoA_DH_NAD-bd"/>
</dbReference>
<gene>
    <name evidence="5" type="ORF">HZS55_18650</name>
</gene>
<dbReference type="PANTHER" id="PTHR48075:SF5">
    <property type="entry name" value="3-HYDROXYBUTYRYL-COA DEHYDROGENASE"/>
    <property type="match status" value="1"/>
</dbReference>
<feature type="compositionally biased region" description="Acidic residues" evidence="2">
    <location>
        <begin position="333"/>
        <end position="343"/>
    </location>
</feature>
<evidence type="ECO:0000256" key="1">
    <source>
        <dbReference type="ARBA" id="ARBA00023002"/>
    </source>
</evidence>
<dbReference type="InterPro" id="IPR036291">
    <property type="entry name" value="NAD(P)-bd_dom_sf"/>
</dbReference>
<protein>
    <submittedName>
        <fullName evidence="5">3-hydroxyacyl-CoA dehydrogenase family protein</fullName>
    </submittedName>
</protein>
<dbReference type="SUPFAM" id="SSF48179">
    <property type="entry name" value="6-phosphogluconate dehydrogenase C-terminal domain-like"/>
    <property type="match status" value="1"/>
</dbReference>